<dbReference type="InterPro" id="IPR036890">
    <property type="entry name" value="HATPase_C_sf"/>
</dbReference>
<dbReference type="PANTHER" id="PTHR43395:SF8">
    <property type="entry name" value="HISTIDINE KINASE"/>
    <property type="match status" value="1"/>
</dbReference>
<protein>
    <recommendedName>
        <fullName evidence="4">Chemotaxis protein CheA</fullName>
    </recommendedName>
</protein>
<dbReference type="Gene3D" id="3.30.565.10">
    <property type="entry name" value="Histidine kinase-like ATPase, C-terminal domain"/>
    <property type="match status" value="1"/>
</dbReference>
<evidence type="ECO:0000256" key="1">
    <source>
        <dbReference type="SAM" id="MobiDB-lite"/>
    </source>
</evidence>
<feature type="non-terminal residue" evidence="2">
    <location>
        <position position="1"/>
    </location>
</feature>
<dbReference type="AlphaFoldDB" id="A0A3B8WSN5"/>
<evidence type="ECO:0000313" key="3">
    <source>
        <dbReference type="Proteomes" id="UP000261325"/>
    </source>
</evidence>
<sequence length="95" mass="10290">NALDHGIETPEDRTKAGKPATGEVVLSLTREGGDVVLRMMDDGKGIPSDVIRDKAVRQGLMRADEDLSEREILQFILQPGFSTAQQVTQISGRGV</sequence>
<feature type="region of interest" description="Disordered" evidence="1">
    <location>
        <begin position="1"/>
        <end position="20"/>
    </location>
</feature>
<dbReference type="SUPFAM" id="SSF55874">
    <property type="entry name" value="ATPase domain of HSP90 chaperone/DNA topoisomerase II/histidine kinase"/>
    <property type="match status" value="1"/>
</dbReference>
<organism evidence="2 3">
    <name type="scientific">Marinobacter nauticus</name>
    <name type="common">Marinobacter hydrocarbonoclasticus</name>
    <name type="synonym">Marinobacter aquaeolei</name>
    <dbReference type="NCBI Taxonomy" id="2743"/>
    <lineage>
        <taxon>Bacteria</taxon>
        <taxon>Pseudomonadati</taxon>
        <taxon>Pseudomonadota</taxon>
        <taxon>Gammaproteobacteria</taxon>
        <taxon>Pseudomonadales</taxon>
        <taxon>Marinobacteraceae</taxon>
        <taxon>Marinobacter</taxon>
    </lineage>
</organism>
<dbReference type="InterPro" id="IPR051315">
    <property type="entry name" value="Bact_Chemotaxis_CheA"/>
</dbReference>
<dbReference type="EMBL" id="DLYI01000239">
    <property type="protein sequence ID" value="HAC29635.1"/>
    <property type="molecule type" value="Genomic_DNA"/>
</dbReference>
<feature type="non-terminal residue" evidence="2">
    <location>
        <position position="95"/>
    </location>
</feature>
<dbReference type="PANTHER" id="PTHR43395">
    <property type="entry name" value="SENSOR HISTIDINE KINASE CHEA"/>
    <property type="match status" value="1"/>
</dbReference>
<accession>A0A3B8WSN5</accession>
<name>A0A3B8WSN5_MARNT</name>
<feature type="compositionally biased region" description="Basic and acidic residues" evidence="1">
    <location>
        <begin position="1"/>
        <end position="15"/>
    </location>
</feature>
<evidence type="ECO:0008006" key="4">
    <source>
        <dbReference type="Google" id="ProtNLM"/>
    </source>
</evidence>
<dbReference type="Proteomes" id="UP000261325">
    <property type="component" value="Unassembled WGS sequence"/>
</dbReference>
<evidence type="ECO:0000313" key="2">
    <source>
        <dbReference type="EMBL" id="HAC29635.1"/>
    </source>
</evidence>
<proteinExistence type="predicted"/>
<comment type="caution">
    <text evidence="2">The sequence shown here is derived from an EMBL/GenBank/DDBJ whole genome shotgun (WGS) entry which is preliminary data.</text>
</comment>
<reference evidence="2 3" key="1">
    <citation type="journal article" date="2018" name="Nat. Biotechnol.">
        <title>A standardized bacterial taxonomy based on genome phylogeny substantially revises the tree of life.</title>
        <authorList>
            <person name="Parks D.H."/>
            <person name="Chuvochina M."/>
            <person name="Waite D.W."/>
            <person name="Rinke C."/>
            <person name="Skarshewski A."/>
            <person name="Chaumeil P.A."/>
            <person name="Hugenholtz P."/>
        </authorList>
    </citation>
    <scope>NUCLEOTIDE SEQUENCE [LARGE SCALE GENOMIC DNA]</scope>
    <source>
        <strain evidence="2">UBA9049</strain>
    </source>
</reference>
<gene>
    <name evidence="2" type="ORF">DCF82_17790</name>
</gene>